<dbReference type="Gene3D" id="1.10.10.10">
    <property type="entry name" value="Winged helix-like DNA-binding domain superfamily/Winged helix DNA-binding domain"/>
    <property type="match status" value="1"/>
</dbReference>
<dbReference type="AlphaFoldDB" id="A0A1N7CHM9"/>
<dbReference type="PROSITE" id="PS50956">
    <property type="entry name" value="HTH_ASNC_2"/>
    <property type="match status" value="1"/>
</dbReference>
<dbReference type="CDD" id="cd00090">
    <property type="entry name" value="HTH_ARSR"/>
    <property type="match status" value="1"/>
</dbReference>
<organism evidence="5 6">
    <name type="scientific">Haladaptatus litoreus</name>
    <dbReference type="NCBI Taxonomy" id="553468"/>
    <lineage>
        <taxon>Archaea</taxon>
        <taxon>Methanobacteriati</taxon>
        <taxon>Methanobacteriota</taxon>
        <taxon>Stenosarchaea group</taxon>
        <taxon>Halobacteria</taxon>
        <taxon>Halobacteriales</taxon>
        <taxon>Haladaptataceae</taxon>
        <taxon>Haladaptatus</taxon>
    </lineage>
</organism>
<dbReference type="OrthoDB" id="183514at2157"/>
<dbReference type="SUPFAM" id="SSF46785">
    <property type="entry name" value="Winged helix' DNA-binding domain"/>
    <property type="match status" value="1"/>
</dbReference>
<feature type="domain" description="HTH asnC-type" evidence="4">
    <location>
        <begin position="1"/>
        <end position="62"/>
    </location>
</feature>
<gene>
    <name evidence="5" type="ORF">SAMN05421858_3004</name>
</gene>
<evidence type="ECO:0000256" key="1">
    <source>
        <dbReference type="ARBA" id="ARBA00023015"/>
    </source>
</evidence>
<dbReference type="PRINTS" id="PR00033">
    <property type="entry name" value="HTHASNC"/>
</dbReference>
<dbReference type="PANTHER" id="PTHR30154">
    <property type="entry name" value="LEUCINE-RESPONSIVE REGULATORY PROTEIN"/>
    <property type="match status" value="1"/>
</dbReference>
<dbReference type="InterPro" id="IPR019888">
    <property type="entry name" value="Tscrpt_reg_AsnC-like"/>
</dbReference>
<keyword evidence="1" id="KW-0805">Transcription regulation</keyword>
<dbReference type="InterPro" id="IPR011991">
    <property type="entry name" value="ArsR-like_HTH"/>
</dbReference>
<protein>
    <submittedName>
        <fullName evidence="5">DNA-binding transcriptional regulator, Lrp family</fullName>
    </submittedName>
</protein>
<dbReference type="Pfam" id="PF13412">
    <property type="entry name" value="HTH_24"/>
    <property type="match status" value="1"/>
</dbReference>
<accession>A0A1N7CHM9</accession>
<dbReference type="EMBL" id="FTNO01000003">
    <property type="protein sequence ID" value="SIR63023.1"/>
    <property type="molecule type" value="Genomic_DNA"/>
</dbReference>
<keyword evidence="3" id="KW-0804">Transcription</keyword>
<proteinExistence type="predicted"/>
<keyword evidence="6" id="KW-1185">Reference proteome</keyword>
<reference evidence="6" key="1">
    <citation type="submission" date="2017-01" db="EMBL/GenBank/DDBJ databases">
        <authorList>
            <person name="Varghese N."/>
            <person name="Submissions S."/>
        </authorList>
    </citation>
    <scope>NUCLEOTIDE SEQUENCE [LARGE SCALE GENOMIC DNA]</scope>
    <source>
        <strain evidence="6">CGMCC 1.7737</strain>
    </source>
</reference>
<evidence type="ECO:0000256" key="3">
    <source>
        <dbReference type="ARBA" id="ARBA00023163"/>
    </source>
</evidence>
<dbReference type="SMART" id="SM00344">
    <property type="entry name" value="HTH_ASNC"/>
    <property type="match status" value="1"/>
</dbReference>
<dbReference type="GO" id="GO:0043565">
    <property type="term" value="F:sequence-specific DNA binding"/>
    <property type="evidence" value="ECO:0007669"/>
    <property type="project" value="InterPro"/>
</dbReference>
<dbReference type="PANTHER" id="PTHR30154:SF34">
    <property type="entry name" value="TRANSCRIPTIONAL REGULATOR AZLB"/>
    <property type="match status" value="1"/>
</dbReference>
<dbReference type="GO" id="GO:0005829">
    <property type="term" value="C:cytosol"/>
    <property type="evidence" value="ECO:0007669"/>
    <property type="project" value="TreeGrafter"/>
</dbReference>
<dbReference type="Proteomes" id="UP000186914">
    <property type="component" value="Unassembled WGS sequence"/>
</dbReference>
<evidence type="ECO:0000313" key="6">
    <source>
        <dbReference type="Proteomes" id="UP000186914"/>
    </source>
</evidence>
<sequence length="164" mass="18612">MDARDIEILKAISDLGEPSPKVIEEETGIPKSTVHYRVEKLREQGVIEDNLYNIDLGALSLNLTVISEVTARYDEGYQEIVGEKLSNIEGVNQVYFTMGDTDFIVIAHVAEREMVEDLIQAYERIEEVERTSSRFVISTIKNQFAPLRDFELETLIELGTENGE</sequence>
<keyword evidence="2 5" id="KW-0238">DNA-binding</keyword>
<dbReference type="SUPFAM" id="SSF54909">
    <property type="entry name" value="Dimeric alpha+beta barrel"/>
    <property type="match status" value="1"/>
</dbReference>
<dbReference type="InterPro" id="IPR019887">
    <property type="entry name" value="Tscrpt_reg_AsnC/Lrp_C"/>
</dbReference>
<name>A0A1N7CHM9_9EURY</name>
<dbReference type="InterPro" id="IPR036390">
    <property type="entry name" value="WH_DNA-bd_sf"/>
</dbReference>
<dbReference type="InterPro" id="IPR036388">
    <property type="entry name" value="WH-like_DNA-bd_sf"/>
</dbReference>
<evidence type="ECO:0000259" key="4">
    <source>
        <dbReference type="PROSITE" id="PS50956"/>
    </source>
</evidence>
<evidence type="ECO:0000313" key="5">
    <source>
        <dbReference type="EMBL" id="SIR63023.1"/>
    </source>
</evidence>
<dbReference type="InterPro" id="IPR011008">
    <property type="entry name" value="Dimeric_a/b-barrel"/>
</dbReference>
<dbReference type="Gene3D" id="3.30.70.920">
    <property type="match status" value="1"/>
</dbReference>
<dbReference type="GO" id="GO:0043200">
    <property type="term" value="P:response to amino acid"/>
    <property type="evidence" value="ECO:0007669"/>
    <property type="project" value="TreeGrafter"/>
</dbReference>
<dbReference type="RefSeq" id="WP_076430990.1">
    <property type="nucleotide sequence ID" value="NZ_FTNO01000003.1"/>
</dbReference>
<dbReference type="Pfam" id="PF01037">
    <property type="entry name" value="AsnC_trans_reg"/>
    <property type="match status" value="1"/>
</dbReference>
<evidence type="ECO:0000256" key="2">
    <source>
        <dbReference type="ARBA" id="ARBA00023125"/>
    </source>
</evidence>
<dbReference type="InterPro" id="IPR000485">
    <property type="entry name" value="AsnC-type_HTH_dom"/>
</dbReference>